<keyword evidence="8 12" id="KW-0274">FAD</keyword>
<dbReference type="Pfam" id="PF00890">
    <property type="entry name" value="FAD_binding_2"/>
    <property type="match status" value="1"/>
</dbReference>
<keyword evidence="7 12" id="KW-0662">Pyridine nucleotide biosynthesis</keyword>
<evidence type="ECO:0000256" key="11">
    <source>
        <dbReference type="NCBIfam" id="TIGR00551"/>
    </source>
</evidence>
<protein>
    <recommendedName>
        <fullName evidence="5 11">L-aspartate oxidase</fullName>
        <ecNumber evidence="4 11">1.4.3.16</ecNumber>
    </recommendedName>
</protein>
<dbReference type="EC" id="1.4.3.16" evidence="4 11"/>
<dbReference type="PANTHER" id="PTHR42716">
    <property type="entry name" value="L-ASPARTATE OXIDASE"/>
    <property type="match status" value="1"/>
</dbReference>
<comment type="caution">
    <text evidence="15">The sequence shown here is derived from an EMBL/GenBank/DDBJ whole genome shotgun (WGS) entry which is preliminary data.</text>
</comment>
<dbReference type="InterPro" id="IPR015939">
    <property type="entry name" value="Fum_Rdtase/Succ_DH_flav-like_C"/>
</dbReference>
<evidence type="ECO:0000256" key="5">
    <source>
        <dbReference type="ARBA" id="ARBA00021901"/>
    </source>
</evidence>
<feature type="domain" description="FAD-dependent oxidoreductase 2 FAD-binding" evidence="13">
    <location>
        <begin position="8"/>
        <end position="385"/>
    </location>
</feature>
<evidence type="ECO:0000256" key="7">
    <source>
        <dbReference type="ARBA" id="ARBA00022642"/>
    </source>
</evidence>
<dbReference type="EMBL" id="LGKN01000004">
    <property type="protein sequence ID" value="KPL88550.1"/>
    <property type="molecule type" value="Genomic_DNA"/>
</dbReference>
<comment type="similarity">
    <text evidence="3 12">Belongs to the FAD-dependent oxidoreductase 2 family. NadB subfamily.</text>
</comment>
<evidence type="ECO:0000313" key="15">
    <source>
        <dbReference type="EMBL" id="KPL88550.1"/>
    </source>
</evidence>
<keyword evidence="6 12" id="KW-0285">Flavoprotein</keyword>
<dbReference type="InterPro" id="IPR005288">
    <property type="entry name" value="NadB"/>
</dbReference>
<name>A0A0P6YTZ4_9CHLR</name>
<dbReference type="InterPro" id="IPR037099">
    <property type="entry name" value="Fum_R/Succ_DH_flav-like_C_sf"/>
</dbReference>
<dbReference type="PANTHER" id="PTHR42716:SF2">
    <property type="entry name" value="L-ASPARTATE OXIDASE, CHLOROPLASTIC"/>
    <property type="match status" value="1"/>
</dbReference>
<evidence type="ECO:0000256" key="8">
    <source>
        <dbReference type="ARBA" id="ARBA00022827"/>
    </source>
</evidence>
<evidence type="ECO:0000259" key="13">
    <source>
        <dbReference type="Pfam" id="PF00890"/>
    </source>
</evidence>
<evidence type="ECO:0000256" key="9">
    <source>
        <dbReference type="ARBA" id="ARBA00023002"/>
    </source>
</evidence>
<dbReference type="SUPFAM" id="SSF46977">
    <property type="entry name" value="Succinate dehydrogenase/fumarate reductase flavoprotein C-terminal domain"/>
    <property type="match status" value="1"/>
</dbReference>
<dbReference type="AlphaFoldDB" id="A0A0P6YTZ4"/>
<sequence length="515" mass="54999">METLHTPVLVIGSGVAGGITALCLADAGVPVVLATKARDPHECNTFYAQGGIVYRGEDDSPRLLAEDIMRAGSHHNRPTAVHLLAAEGPAAVERLLLERLGVTFDRTPDGALARTLEGGHSRPRIIHATDATGRAIHIALLNAVRAHPRITLLTGHIAAALVRTAGADACAGALFWVERETRWRLVVAGATVLATGGLAALYARTTNPPGTLGDGIAMAHALGAELADLEFVQFHPTAFAAPHAPAFLISEAVRGAGARLLNEAGEAFMARYAPEWRDLAPRDVVARAIYTEMQTRGLPHVWLDIASVMPPERIRARFPTIAAACAEYGVDITREPIPVAPAAHYTCGGVVADEWGRTSVPRLYAVGEVACTGLHGANRLASTSLLEGVVWGARVAQHLVEEHPRPPARIRPPETPGGATADADAANALLEQIRTLLWRNVGLVRTRTGLQQAVETLARLRKEAASMYHTHDPAPETIRLWHAATAAWLVATAAWRNEQSLGCHVRLEDEELEVA</sequence>
<dbReference type="Gene3D" id="3.50.50.60">
    <property type="entry name" value="FAD/NAD(P)-binding domain"/>
    <property type="match status" value="1"/>
</dbReference>
<dbReference type="GO" id="GO:0009435">
    <property type="term" value="P:NAD+ biosynthetic process"/>
    <property type="evidence" value="ECO:0007669"/>
    <property type="project" value="UniProtKB-UniPathway"/>
</dbReference>
<dbReference type="SUPFAM" id="SSF51905">
    <property type="entry name" value="FAD/NAD(P)-binding domain"/>
    <property type="match status" value="1"/>
</dbReference>
<dbReference type="InterPro" id="IPR036188">
    <property type="entry name" value="FAD/NAD-bd_sf"/>
</dbReference>
<dbReference type="PRINTS" id="PR00368">
    <property type="entry name" value="FADPNR"/>
</dbReference>
<organism evidence="15 16">
    <name type="scientific">Ardenticatena maritima</name>
    <dbReference type="NCBI Taxonomy" id="872965"/>
    <lineage>
        <taxon>Bacteria</taxon>
        <taxon>Bacillati</taxon>
        <taxon>Chloroflexota</taxon>
        <taxon>Ardenticatenia</taxon>
        <taxon>Ardenticatenales</taxon>
        <taxon>Ardenticatenaceae</taxon>
        <taxon>Ardenticatena</taxon>
    </lineage>
</organism>
<evidence type="ECO:0000256" key="12">
    <source>
        <dbReference type="RuleBase" id="RU362049"/>
    </source>
</evidence>
<keyword evidence="9 12" id="KW-0560">Oxidoreductase</keyword>
<gene>
    <name evidence="15" type="ORF">SE16_07200</name>
</gene>
<dbReference type="RefSeq" id="WP_060687420.1">
    <property type="nucleotide sequence ID" value="NZ_LGKN01000004.1"/>
</dbReference>
<dbReference type="Pfam" id="PF02910">
    <property type="entry name" value="Succ_DH_flav_C"/>
    <property type="match status" value="1"/>
</dbReference>
<dbReference type="PATRIC" id="fig|872965.6.peg.1481"/>
<evidence type="ECO:0000256" key="3">
    <source>
        <dbReference type="ARBA" id="ARBA00008562"/>
    </source>
</evidence>
<dbReference type="InterPro" id="IPR003953">
    <property type="entry name" value="FAD-dep_OxRdtase_2_FAD-bd"/>
</dbReference>
<dbReference type="Proteomes" id="UP000050502">
    <property type="component" value="Unassembled WGS sequence"/>
</dbReference>
<comment type="function">
    <text evidence="12">Catalyzes the oxidation of L-aspartate to iminoaspartate.</text>
</comment>
<evidence type="ECO:0000256" key="10">
    <source>
        <dbReference type="ARBA" id="ARBA00048305"/>
    </source>
</evidence>
<reference evidence="15 16" key="1">
    <citation type="submission" date="2015-07" db="EMBL/GenBank/DDBJ databases">
        <title>Whole genome sequence of Ardenticatena maritima DSM 23922.</title>
        <authorList>
            <person name="Hemp J."/>
            <person name="Ward L.M."/>
            <person name="Pace L.A."/>
            <person name="Fischer W.W."/>
        </authorList>
    </citation>
    <scope>NUCLEOTIDE SEQUENCE [LARGE SCALE GENOMIC DNA]</scope>
    <source>
        <strain evidence="15 16">110S</strain>
    </source>
</reference>
<evidence type="ECO:0000259" key="14">
    <source>
        <dbReference type="Pfam" id="PF02910"/>
    </source>
</evidence>
<evidence type="ECO:0000256" key="4">
    <source>
        <dbReference type="ARBA" id="ARBA00012173"/>
    </source>
</evidence>
<comment type="catalytic activity">
    <reaction evidence="10">
        <text>L-aspartate + O2 = iminosuccinate + H2O2</text>
        <dbReference type="Rhea" id="RHEA:25876"/>
        <dbReference type="ChEBI" id="CHEBI:15379"/>
        <dbReference type="ChEBI" id="CHEBI:16240"/>
        <dbReference type="ChEBI" id="CHEBI:29991"/>
        <dbReference type="ChEBI" id="CHEBI:77875"/>
        <dbReference type="EC" id="1.4.3.16"/>
    </reaction>
    <physiologicalReaction direction="left-to-right" evidence="10">
        <dbReference type="Rhea" id="RHEA:25877"/>
    </physiologicalReaction>
</comment>
<dbReference type="NCBIfam" id="TIGR00551">
    <property type="entry name" value="nadB"/>
    <property type="match status" value="1"/>
</dbReference>
<dbReference type="GO" id="GO:0005737">
    <property type="term" value="C:cytoplasm"/>
    <property type="evidence" value="ECO:0007669"/>
    <property type="project" value="UniProtKB-SubCell"/>
</dbReference>
<dbReference type="FunFam" id="3.90.700.10:FF:000002">
    <property type="entry name" value="L-aspartate oxidase"/>
    <property type="match status" value="1"/>
</dbReference>
<dbReference type="GO" id="GO:0008734">
    <property type="term" value="F:L-aspartate oxidase activity"/>
    <property type="evidence" value="ECO:0007669"/>
    <property type="project" value="UniProtKB-UniRule"/>
</dbReference>
<comment type="subcellular location">
    <subcellularLocation>
        <location evidence="12">Cytoplasm</location>
    </subcellularLocation>
</comment>
<evidence type="ECO:0000256" key="1">
    <source>
        <dbReference type="ARBA" id="ARBA00001974"/>
    </source>
</evidence>
<comment type="pathway">
    <text evidence="2 12">Cofactor biosynthesis; NAD(+) biosynthesis; iminoaspartate from L-aspartate (oxidase route): step 1/1.</text>
</comment>
<accession>A0A0P6YTZ4</accession>
<dbReference type="InterPro" id="IPR027477">
    <property type="entry name" value="Succ_DH/fumarate_Rdtase_cat_sf"/>
</dbReference>
<dbReference type="GO" id="GO:0033765">
    <property type="term" value="F:steroid dehydrogenase activity, acting on the CH-CH group of donors"/>
    <property type="evidence" value="ECO:0007669"/>
    <property type="project" value="UniProtKB-ARBA"/>
</dbReference>
<dbReference type="SUPFAM" id="SSF56425">
    <property type="entry name" value="Succinate dehydrogenase/fumarate reductase flavoprotein, catalytic domain"/>
    <property type="match status" value="1"/>
</dbReference>
<dbReference type="UniPathway" id="UPA00253">
    <property type="reaction ID" value="UER00326"/>
</dbReference>
<dbReference type="Gene3D" id="3.90.700.10">
    <property type="entry name" value="Succinate dehydrogenase/fumarate reductase flavoprotein, catalytic domain"/>
    <property type="match status" value="1"/>
</dbReference>
<dbReference type="Gene3D" id="1.20.58.100">
    <property type="entry name" value="Fumarate reductase/succinate dehydrogenase flavoprotein-like, C-terminal domain"/>
    <property type="match status" value="1"/>
</dbReference>
<proteinExistence type="inferred from homology"/>
<comment type="cofactor">
    <cofactor evidence="1 12">
        <name>FAD</name>
        <dbReference type="ChEBI" id="CHEBI:57692"/>
    </cofactor>
</comment>
<evidence type="ECO:0000256" key="2">
    <source>
        <dbReference type="ARBA" id="ARBA00004950"/>
    </source>
</evidence>
<evidence type="ECO:0000313" key="16">
    <source>
        <dbReference type="Proteomes" id="UP000050502"/>
    </source>
</evidence>
<feature type="domain" description="Fumarate reductase/succinate dehydrogenase flavoprotein-like C-terminal" evidence="14">
    <location>
        <begin position="432"/>
        <end position="508"/>
    </location>
</feature>
<evidence type="ECO:0000256" key="6">
    <source>
        <dbReference type="ARBA" id="ARBA00022630"/>
    </source>
</evidence>